<proteinExistence type="inferred from homology"/>
<comment type="subcellular location">
    <subcellularLocation>
        <location evidence="1">Membrane</location>
        <topology evidence="1">Multi-pass membrane protein</topology>
    </subcellularLocation>
</comment>
<protein>
    <recommendedName>
        <fullName evidence="7">Palmitoyltransferase</fullName>
        <ecNumber evidence="7">2.3.1.225</ecNumber>
    </recommendedName>
</protein>
<evidence type="ECO:0000256" key="3">
    <source>
        <dbReference type="ARBA" id="ARBA00022692"/>
    </source>
</evidence>
<comment type="domain">
    <text evidence="7">The DHHC domain is required for palmitoyltransferase activity.</text>
</comment>
<dbReference type="PROSITE" id="PS50216">
    <property type="entry name" value="DHHC"/>
    <property type="match status" value="1"/>
</dbReference>
<comment type="catalytic activity">
    <reaction evidence="7">
        <text>L-cysteinyl-[protein] + hexadecanoyl-CoA = S-hexadecanoyl-L-cysteinyl-[protein] + CoA</text>
        <dbReference type="Rhea" id="RHEA:36683"/>
        <dbReference type="Rhea" id="RHEA-COMP:10131"/>
        <dbReference type="Rhea" id="RHEA-COMP:11032"/>
        <dbReference type="ChEBI" id="CHEBI:29950"/>
        <dbReference type="ChEBI" id="CHEBI:57287"/>
        <dbReference type="ChEBI" id="CHEBI:57379"/>
        <dbReference type="ChEBI" id="CHEBI:74151"/>
        <dbReference type="EC" id="2.3.1.225"/>
    </reaction>
</comment>
<dbReference type="GO" id="GO:0019706">
    <property type="term" value="F:protein-cysteine S-palmitoyltransferase activity"/>
    <property type="evidence" value="ECO:0007669"/>
    <property type="project" value="UniProtKB-EC"/>
</dbReference>
<evidence type="ECO:0000256" key="4">
    <source>
        <dbReference type="ARBA" id="ARBA00022989"/>
    </source>
</evidence>
<feature type="transmembrane region" description="Helical" evidence="7">
    <location>
        <begin position="281"/>
        <end position="303"/>
    </location>
</feature>
<feature type="region of interest" description="Disordered" evidence="8">
    <location>
        <begin position="1"/>
        <end position="70"/>
    </location>
</feature>
<keyword evidence="5 7" id="KW-0472">Membrane</keyword>
<evidence type="ECO:0000313" key="11">
    <source>
        <dbReference type="Proteomes" id="UP001530400"/>
    </source>
</evidence>
<keyword evidence="11" id="KW-1185">Reference proteome</keyword>
<dbReference type="Pfam" id="PF01529">
    <property type="entry name" value="DHHC"/>
    <property type="match status" value="1"/>
</dbReference>
<comment type="caution">
    <text evidence="10">The sequence shown here is derived from an EMBL/GenBank/DDBJ whole genome shotgun (WGS) entry which is preliminary data.</text>
</comment>
<dbReference type="PANTHER" id="PTHR22883">
    <property type="entry name" value="ZINC FINGER DHHC DOMAIN CONTAINING PROTEIN"/>
    <property type="match status" value="1"/>
</dbReference>
<dbReference type="PANTHER" id="PTHR22883:SF405">
    <property type="entry name" value="PALMITOYLTRANSFERASE"/>
    <property type="match status" value="1"/>
</dbReference>
<dbReference type="AlphaFoldDB" id="A0ABD3PHI8"/>
<evidence type="ECO:0000256" key="6">
    <source>
        <dbReference type="ARBA" id="ARBA00023315"/>
    </source>
</evidence>
<dbReference type="EMBL" id="JALLPJ020000609">
    <property type="protein sequence ID" value="KAL3787498.1"/>
    <property type="molecule type" value="Genomic_DNA"/>
</dbReference>
<sequence length="390" mass="43075">MVNSDQDRGGTSYDDDTQERGSLSSAVNDQFAIRSRRKGAPNTNQTGVSNGNGYHSNSKSQQQQYAPLPSSLSNLSSATSMLHTSIDGGFDEACTNDDEYYFDGTNYQSWACSFGTGEEDGIWMVRNDPPGQIMSLTAYSGITISLLATYGRLSHTLANIYCTICAMALACHAKTMFTDPGAIPQCAVPVDSAGRRHEVHAMCRTCRSYKPPGSHHCRICDRCVSRMDHHCPWMNNCIGTSNTKSFILFLIYTWTGSAFALLIFGFNYFLCHDEECEFGMLVPFVRFMTVICVFSLIFTSSMLSSVTYSIMTGLGTIDRIKSKDALPDEAPTQLEDVFGIGLRIAWLLPTDPLFADYDRVLGYSMPQRLLREGAEHKTQSAERSEDNGAS</sequence>
<keyword evidence="4 7" id="KW-1133">Transmembrane helix</keyword>
<comment type="similarity">
    <text evidence="7">Belongs to the DHHC palmitoyltransferase family.</text>
</comment>
<evidence type="ECO:0000259" key="9">
    <source>
        <dbReference type="Pfam" id="PF01529"/>
    </source>
</evidence>
<organism evidence="10 11">
    <name type="scientific">Cyclotella atomus</name>
    <dbReference type="NCBI Taxonomy" id="382360"/>
    <lineage>
        <taxon>Eukaryota</taxon>
        <taxon>Sar</taxon>
        <taxon>Stramenopiles</taxon>
        <taxon>Ochrophyta</taxon>
        <taxon>Bacillariophyta</taxon>
        <taxon>Coscinodiscophyceae</taxon>
        <taxon>Thalassiosirophycidae</taxon>
        <taxon>Stephanodiscales</taxon>
        <taxon>Stephanodiscaceae</taxon>
        <taxon>Cyclotella</taxon>
    </lineage>
</organism>
<evidence type="ECO:0000256" key="2">
    <source>
        <dbReference type="ARBA" id="ARBA00022679"/>
    </source>
</evidence>
<dbReference type="EC" id="2.3.1.225" evidence="7"/>
<keyword evidence="2 7" id="KW-0808">Transferase</keyword>
<feature type="transmembrane region" description="Helical" evidence="7">
    <location>
        <begin position="246"/>
        <end position="269"/>
    </location>
</feature>
<feature type="compositionally biased region" description="Polar residues" evidence="8">
    <location>
        <begin position="41"/>
        <end position="65"/>
    </location>
</feature>
<dbReference type="InterPro" id="IPR039859">
    <property type="entry name" value="PFA4/ZDH16/20/ERF2-like"/>
</dbReference>
<evidence type="ECO:0000256" key="1">
    <source>
        <dbReference type="ARBA" id="ARBA00004141"/>
    </source>
</evidence>
<keyword evidence="3 7" id="KW-0812">Transmembrane</keyword>
<evidence type="ECO:0000256" key="5">
    <source>
        <dbReference type="ARBA" id="ARBA00023136"/>
    </source>
</evidence>
<name>A0ABD3PHI8_9STRA</name>
<evidence type="ECO:0000256" key="7">
    <source>
        <dbReference type="RuleBase" id="RU079119"/>
    </source>
</evidence>
<evidence type="ECO:0000256" key="8">
    <source>
        <dbReference type="SAM" id="MobiDB-lite"/>
    </source>
</evidence>
<reference evidence="10 11" key="1">
    <citation type="submission" date="2024-10" db="EMBL/GenBank/DDBJ databases">
        <title>Updated reference genomes for cyclostephanoid diatoms.</title>
        <authorList>
            <person name="Roberts W.R."/>
            <person name="Alverson A.J."/>
        </authorList>
    </citation>
    <scope>NUCLEOTIDE SEQUENCE [LARGE SCALE GENOMIC DNA]</scope>
    <source>
        <strain evidence="10 11">AJA010-31</strain>
    </source>
</reference>
<accession>A0ABD3PHI8</accession>
<dbReference type="GO" id="GO:0016020">
    <property type="term" value="C:membrane"/>
    <property type="evidence" value="ECO:0007669"/>
    <property type="project" value="UniProtKB-SubCell"/>
</dbReference>
<keyword evidence="6 7" id="KW-0012">Acyltransferase</keyword>
<gene>
    <name evidence="10" type="ORF">ACHAWO_003448</name>
</gene>
<feature type="domain" description="Palmitoyltransferase DHHC" evidence="9">
    <location>
        <begin position="200"/>
        <end position="322"/>
    </location>
</feature>
<evidence type="ECO:0000313" key="10">
    <source>
        <dbReference type="EMBL" id="KAL3787498.1"/>
    </source>
</evidence>
<dbReference type="Proteomes" id="UP001530400">
    <property type="component" value="Unassembled WGS sequence"/>
</dbReference>
<dbReference type="InterPro" id="IPR001594">
    <property type="entry name" value="Palmitoyltrfase_DHHC"/>
</dbReference>